<dbReference type="AlphaFoldDB" id="A0A4Q0XQX2"/>
<dbReference type="EMBL" id="PDKN01000005">
    <property type="protein sequence ID" value="RXJ56469.1"/>
    <property type="molecule type" value="Genomic_DNA"/>
</dbReference>
<dbReference type="Pfam" id="PF14026">
    <property type="entry name" value="SCO4226-like"/>
    <property type="match status" value="1"/>
</dbReference>
<dbReference type="RefSeq" id="WP_128996445.1">
    <property type="nucleotide sequence ID" value="NZ_PDKN01000005.1"/>
</dbReference>
<reference evidence="1 2" key="1">
    <citation type="submission" date="2017-10" db="EMBL/GenBank/DDBJ databases">
        <title>Genomics of the genus Arcobacter.</title>
        <authorList>
            <person name="Perez-Cataluna A."/>
            <person name="Figueras M.J."/>
        </authorList>
    </citation>
    <scope>NUCLEOTIDE SEQUENCE [LARGE SCALE GENOMIC DNA]</scope>
    <source>
        <strain evidence="1 2">CECT 8987</strain>
    </source>
</reference>
<accession>A0A4Q0XQX2</accession>
<dbReference type="Proteomes" id="UP000290657">
    <property type="component" value="Unassembled WGS sequence"/>
</dbReference>
<evidence type="ECO:0008006" key="3">
    <source>
        <dbReference type="Google" id="ProtNLM"/>
    </source>
</evidence>
<dbReference type="OrthoDB" id="9800027at2"/>
<keyword evidence="2" id="KW-1185">Reference proteome</keyword>
<evidence type="ECO:0000313" key="2">
    <source>
        <dbReference type="Proteomes" id="UP000290657"/>
    </source>
</evidence>
<dbReference type="InterPro" id="IPR025336">
    <property type="entry name" value="SCO4226-like"/>
</dbReference>
<protein>
    <recommendedName>
        <fullName evidence="3">DUF4242 domain-containing protein</fullName>
    </recommendedName>
</protein>
<comment type="caution">
    <text evidence="1">The sequence shown here is derived from an EMBL/GenBank/DDBJ whole genome shotgun (WGS) entry which is preliminary data.</text>
</comment>
<gene>
    <name evidence="1" type="ORF">CRV04_08630</name>
</gene>
<dbReference type="InterPro" id="IPR042557">
    <property type="entry name" value="SCO4226"/>
</dbReference>
<evidence type="ECO:0000313" key="1">
    <source>
        <dbReference type="EMBL" id="RXJ56469.1"/>
    </source>
</evidence>
<dbReference type="Gene3D" id="3.30.70.3090">
    <property type="entry name" value="ORF SCO4226, nickel-binding ferredoxin-like monomer"/>
    <property type="match status" value="1"/>
</dbReference>
<organism evidence="1 2">
    <name type="scientific">Candidatus Marinarcus aquaticus</name>
    <dbReference type="NCBI Taxonomy" id="2044504"/>
    <lineage>
        <taxon>Bacteria</taxon>
        <taxon>Pseudomonadati</taxon>
        <taxon>Campylobacterota</taxon>
        <taxon>Epsilonproteobacteria</taxon>
        <taxon>Campylobacterales</taxon>
        <taxon>Arcobacteraceae</taxon>
        <taxon>Candidatus Marinarcus</taxon>
    </lineage>
</organism>
<sequence>MSNLKFFIDTHDKNSETFPASITPEQMEGFYQKYEAACAQEGVISLRIHVGFEDGKAFCFNMAPNVEAVKRVHDKVGLPYESITEVNTITPGDLALLS</sequence>
<proteinExistence type="predicted"/>
<name>A0A4Q0XQX2_9BACT</name>